<evidence type="ECO:0000313" key="5">
    <source>
        <dbReference type="EMBL" id="PWR21575.1"/>
    </source>
</evidence>
<dbReference type="InterPro" id="IPR059106">
    <property type="entry name" value="WHD_MalT"/>
</dbReference>
<dbReference type="PRINTS" id="PR00038">
    <property type="entry name" value="HTHLUXR"/>
</dbReference>
<dbReference type="AlphaFoldDB" id="A0A317E8X6"/>
<keyword evidence="3" id="KW-0804">Transcription</keyword>
<dbReference type="PROSITE" id="PS00622">
    <property type="entry name" value="HTH_LUXR_1"/>
    <property type="match status" value="1"/>
</dbReference>
<organism evidence="5 6">
    <name type="scientific">Zavarzinia compransoris</name>
    <dbReference type="NCBI Taxonomy" id="1264899"/>
    <lineage>
        <taxon>Bacteria</taxon>
        <taxon>Pseudomonadati</taxon>
        <taxon>Pseudomonadota</taxon>
        <taxon>Alphaproteobacteria</taxon>
        <taxon>Rhodospirillales</taxon>
        <taxon>Zavarziniaceae</taxon>
        <taxon>Zavarzinia</taxon>
    </lineage>
</organism>
<evidence type="ECO:0000259" key="4">
    <source>
        <dbReference type="PROSITE" id="PS50043"/>
    </source>
</evidence>
<feature type="domain" description="HTH luxR-type" evidence="4">
    <location>
        <begin position="693"/>
        <end position="758"/>
    </location>
</feature>
<gene>
    <name evidence="5" type="ORF">DKG75_06120</name>
</gene>
<dbReference type="InterPro" id="IPR036388">
    <property type="entry name" value="WH-like_DNA-bd_sf"/>
</dbReference>
<dbReference type="Gene3D" id="1.25.40.10">
    <property type="entry name" value="Tetratricopeptide repeat domain"/>
    <property type="match status" value="1"/>
</dbReference>
<dbReference type="SUPFAM" id="SSF46894">
    <property type="entry name" value="C-terminal effector domain of the bipartite response regulators"/>
    <property type="match status" value="1"/>
</dbReference>
<dbReference type="PANTHER" id="PTHR44688">
    <property type="entry name" value="DNA-BINDING TRANSCRIPTIONAL ACTIVATOR DEVR_DOSR"/>
    <property type="match status" value="1"/>
</dbReference>
<accession>A0A317E8X6</accession>
<dbReference type="InterPro" id="IPR011990">
    <property type="entry name" value="TPR-like_helical_dom_sf"/>
</dbReference>
<dbReference type="Gene3D" id="1.10.10.10">
    <property type="entry name" value="Winged helix-like DNA-binding domain superfamily/Winged helix DNA-binding domain"/>
    <property type="match status" value="1"/>
</dbReference>
<sequence>MNHLLGTVSGGGTGVTLFLDSCEAVVNPHVLRYIARAIESCPATVRFVLSGRTAIRVPRAKAVLSGELVRLSAQDLAFTRSEIARIADRWRGSPLAENELDAIYQKTGGWPVMLRLASLEWRRLDDPAKLREALSGANEIVSAYFMEEVLEKLPCAHRELLLKSSPLEVVSTALCRSATGLVQAASLLEELERQWFLVHRGARSEEFAAFHPLLREFLLSRLQVEYPGAFERILLKAAIWFRQQDQVDMAMDHAIRGGHVGWACEYLSPLIFDLGFKLGQFSNIGRWAQYLTQEQLRHYPSLKLGLVWLNIFNNPDVAAGLLSGMTEKDVAVGTSEEEAHANFAMARAVLATTSDKYVDAWNYFRDWDRRHPELTYQRANVLTAWAYTAYALKRIRDAKRLCDAAGEAIERSDAHLAGLWLPIIRARLALFEGKPGEVEQIVTRVIAGGSVVRGQDKQAWGLLNVCLAEARYMQGEVPGALDALGQFSGGQIRNDVTVEMAFAVARLKGRLALARGDFRRAIQSLRADLQASRAAGMTRLTDLIAGELTTVLLCAGRIRDAWRIEKDHDLSVPAGESKAPSLEERQLVQARLMISHQEYNRAAALAMNLYSRATSMGNFGLTITSQCVAALARWHLGQRQDAHRLMVNARMTASGSGCQQIFEDEVKYLKPIQDDVVSEWCESSEIADNEISTPTGDSVLSAREKQVIFFVSKGLSNIEIAKILLVSSETVKFHVKNITRKLDAKNRINAVEIAHDIGLLGRGRE</sequence>
<keyword evidence="2" id="KW-0238">DNA-binding</keyword>
<dbReference type="SMART" id="SM00421">
    <property type="entry name" value="HTH_LUXR"/>
    <property type="match status" value="1"/>
</dbReference>
<reference evidence="6" key="1">
    <citation type="submission" date="2018-05" db="EMBL/GenBank/DDBJ databases">
        <title>Zavarzinia sp. HR-AS.</title>
        <authorList>
            <person name="Lee Y."/>
            <person name="Jeon C.O."/>
        </authorList>
    </citation>
    <scope>NUCLEOTIDE SEQUENCE [LARGE SCALE GENOMIC DNA]</scope>
    <source>
        <strain evidence="6">DSM 1231</strain>
    </source>
</reference>
<dbReference type="GO" id="GO:0006355">
    <property type="term" value="P:regulation of DNA-templated transcription"/>
    <property type="evidence" value="ECO:0007669"/>
    <property type="project" value="InterPro"/>
</dbReference>
<dbReference type="EMBL" id="QGLF01000002">
    <property type="protein sequence ID" value="PWR21575.1"/>
    <property type="molecule type" value="Genomic_DNA"/>
</dbReference>
<comment type="caution">
    <text evidence="5">The sequence shown here is derived from an EMBL/GenBank/DDBJ whole genome shotgun (WGS) entry which is preliminary data.</text>
</comment>
<evidence type="ECO:0000313" key="6">
    <source>
        <dbReference type="Proteomes" id="UP000246077"/>
    </source>
</evidence>
<evidence type="ECO:0000256" key="3">
    <source>
        <dbReference type="ARBA" id="ARBA00023163"/>
    </source>
</evidence>
<evidence type="ECO:0000256" key="2">
    <source>
        <dbReference type="ARBA" id="ARBA00023125"/>
    </source>
</evidence>
<dbReference type="CDD" id="cd06170">
    <property type="entry name" value="LuxR_C_like"/>
    <property type="match status" value="1"/>
</dbReference>
<keyword evidence="6" id="KW-1185">Reference proteome</keyword>
<protein>
    <recommendedName>
        <fullName evidence="4">HTH luxR-type domain-containing protein</fullName>
    </recommendedName>
</protein>
<dbReference type="InterPro" id="IPR000792">
    <property type="entry name" value="Tscrpt_reg_LuxR_C"/>
</dbReference>
<evidence type="ECO:0000256" key="1">
    <source>
        <dbReference type="ARBA" id="ARBA00023015"/>
    </source>
</evidence>
<dbReference type="Pfam" id="PF00196">
    <property type="entry name" value="GerE"/>
    <property type="match status" value="1"/>
</dbReference>
<dbReference type="InterPro" id="IPR016032">
    <property type="entry name" value="Sig_transdc_resp-reg_C-effctor"/>
</dbReference>
<dbReference type="PROSITE" id="PS50043">
    <property type="entry name" value="HTH_LUXR_2"/>
    <property type="match status" value="1"/>
</dbReference>
<dbReference type="PANTHER" id="PTHR44688:SF16">
    <property type="entry name" value="DNA-BINDING TRANSCRIPTIONAL ACTIVATOR DEVR_DOSR"/>
    <property type="match status" value="1"/>
</dbReference>
<dbReference type="Proteomes" id="UP000246077">
    <property type="component" value="Unassembled WGS sequence"/>
</dbReference>
<proteinExistence type="predicted"/>
<dbReference type="GO" id="GO:0003677">
    <property type="term" value="F:DNA binding"/>
    <property type="evidence" value="ECO:0007669"/>
    <property type="project" value="UniProtKB-KW"/>
</dbReference>
<dbReference type="Pfam" id="PF25873">
    <property type="entry name" value="WHD_MalT"/>
    <property type="match status" value="1"/>
</dbReference>
<name>A0A317E8X6_9PROT</name>
<keyword evidence="1" id="KW-0805">Transcription regulation</keyword>